<sequence>MADRIRGRPRTAAKVAERSLEEIRRDGAFDHDPDFEHIIKRETNGFNENDSSTYEQQQLLKSRKPPNSVYHRRGLEKCCDYCYALLIDAELPSFCCDRGKVLLGDIFKEPPQYMKDILLDLITSKYSRTTSPVISLSSLGSNSTGDS</sequence>
<evidence type="ECO:0000256" key="1">
    <source>
        <dbReference type="SAM" id="MobiDB-lite"/>
    </source>
</evidence>
<dbReference type="AlphaFoldDB" id="A0A1E4S4S5"/>
<evidence type="ECO:0000313" key="3">
    <source>
        <dbReference type="Proteomes" id="UP000094389"/>
    </source>
</evidence>
<protein>
    <submittedName>
        <fullName evidence="2">Uncharacterized protein</fullName>
    </submittedName>
</protein>
<evidence type="ECO:0000313" key="2">
    <source>
        <dbReference type="EMBL" id="ODV74518.1"/>
    </source>
</evidence>
<dbReference type="Proteomes" id="UP000094389">
    <property type="component" value="Unassembled WGS sequence"/>
</dbReference>
<organism evidence="2 3">
    <name type="scientific">Cyberlindnera jadinii (strain ATCC 18201 / CBS 1600 / BCRC 20928 / JCM 3617 / NBRC 0987 / NRRL Y-1542)</name>
    <name type="common">Torula yeast</name>
    <name type="synonym">Candida utilis</name>
    <dbReference type="NCBI Taxonomy" id="983966"/>
    <lineage>
        <taxon>Eukaryota</taxon>
        <taxon>Fungi</taxon>
        <taxon>Dikarya</taxon>
        <taxon>Ascomycota</taxon>
        <taxon>Saccharomycotina</taxon>
        <taxon>Saccharomycetes</taxon>
        <taxon>Phaffomycetales</taxon>
        <taxon>Phaffomycetaceae</taxon>
        <taxon>Cyberlindnera</taxon>
    </lineage>
</organism>
<dbReference type="GeneID" id="30990743"/>
<dbReference type="EMBL" id="KV453928">
    <property type="protein sequence ID" value="ODV74518.1"/>
    <property type="molecule type" value="Genomic_DNA"/>
</dbReference>
<reference evidence="2 3" key="1">
    <citation type="journal article" date="2016" name="Proc. Natl. Acad. Sci. U.S.A.">
        <title>Comparative genomics of biotechnologically important yeasts.</title>
        <authorList>
            <person name="Riley R."/>
            <person name="Haridas S."/>
            <person name="Wolfe K.H."/>
            <person name="Lopes M.R."/>
            <person name="Hittinger C.T."/>
            <person name="Goeker M."/>
            <person name="Salamov A.A."/>
            <person name="Wisecaver J.H."/>
            <person name="Long T.M."/>
            <person name="Calvey C.H."/>
            <person name="Aerts A.L."/>
            <person name="Barry K.W."/>
            <person name="Choi C."/>
            <person name="Clum A."/>
            <person name="Coughlan A.Y."/>
            <person name="Deshpande S."/>
            <person name="Douglass A.P."/>
            <person name="Hanson S.J."/>
            <person name="Klenk H.-P."/>
            <person name="LaButti K.M."/>
            <person name="Lapidus A."/>
            <person name="Lindquist E.A."/>
            <person name="Lipzen A.M."/>
            <person name="Meier-Kolthoff J.P."/>
            <person name="Ohm R.A."/>
            <person name="Otillar R.P."/>
            <person name="Pangilinan J.L."/>
            <person name="Peng Y."/>
            <person name="Rokas A."/>
            <person name="Rosa C.A."/>
            <person name="Scheuner C."/>
            <person name="Sibirny A.A."/>
            <person name="Slot J.C."/>
            <person name="Stielow J.B."/>
            <person name="Sun H."/>
            <person name="Kurtzman C.P."/>
            <person name="Blackwell M."/>
            <person name="Grigoriev I.V."/>
            <person name="Jeffries T.W."/>
        </authorList>
    </citation>
    <scope>NUCLEOTIDE SEQUENCE [LARGE SCALE GENOMIC DNA]</scope>
    <source>
        <strain evidence="3">ATCC 18201 / CBS 1600 / BCRC 20928 / JCM 3617 / NBRC 0987 / NRRL Y-1542</strain>
    </source>
</reference>
<feature type="compositionally biased region" description="Polar residues" evidence="1">
    <location>
        <begin position="44"/>
        <end position="60"/>
    </location>
</feature>
<name>A0A1E4S4S5_CYBJN</name>
<gene>
    <name evidence="2" type="ORF">CYBJADRAFT_172491</name>
</gene>
<keyword evidence="3" id="KW-1185">Reference proteome</keyword>
<proteinExistence type="predicted"/>
<feature type="region of interest" description="Disordered" evidence="1">
    <location>
        <begin position="42"/>
        <end position="66"/>
    </location>
</feature>
<accession>A0A1E4S4S5</accession>
<dbReference type="RefSeq" id="XP_020071557.1">
    <property type="nucleotide sequence ID" value="XM_020216347.1"/>
</dbReference>